<accession>A0A0R3KX62</accession>
<evidence type="ECO:0000256" key="1">
    <source>
        <dbReference type="SAM" id="Phobius"/>
    </source>
</evidence>
<dbReference type="AlphaFoldDB" id="A0A0R3KX62"/>
<gene>
    <name evidence="2" type="ORF">CP49_04915</name>
</gene>
<dbReference type="Proteomes" id="UP000051913">
    <property type="component" value="Unassembled WGS sequence"/>
</dbReference>
<proteinExistence type="predicted"/>
<evidence type="ECO:0000313" key="3">
    <source>
        <dbReference type="Proteomes" id="UP000051913"/>
    </source>
</evidence>
<comment type="caution">
    <text evidence="2">The sequence shown here is derived from an EMBL/GenBank/DDBJ whole genome shotgun (WGS) entry which is preliminary data.</text>
</comment>
<feature type="transmembrane region" description="Helical" evidence="1">
    <location>
        <begin position="35"/>
        <end position="56"/>
    </location>
</feature>
<keyword evidence="3" id="KW-1185">Reference proteome</keyword>
<keyword evidence="1" id="KW-1133">Transmembrane helix</keyword>
<evidence type="ECO:0000313" key="2">
    <source>
        <dbReference type="EMBL" id="KRR02121.1"/>
    </source>
</evidence>
<protein>
    <submittedName>
        <fullName evidence="2">Uncharacterized protein</fullName>
    </submittedName>
</protein>
<reference evidence="2 3" key="1">
    <citation type="submission" date="2014-03" db="EMBL/GenBank/DDBJ databases">
        <title>Bradyrhizobium valentinum sp. nov., isolated from effective nodules of Lupinus mariae-josephae, a lupine endemic of basic-lime soils in Eastern Spain.</title>
        <authorList>
            <person name="Duran D."/>
            <person name="Rey L."/>
            <person name="Navarro A."/>
            <person name="Busquets A."/>
            <person name="Imperial J."/>
            <person name="Ruiz-Argueso T."/>
        </authorList>
    </citation>
    <scope>NUCLEOTIDE SEQUENCE [LARGE SCALE GENOMIC DNA]</scope>
    <source>
        <strain evidence="2 3">LmjM3</strain>
    </source>
</reference>
<sequence>MRASRLERKGKSNCPYRSFPKVLKRSILAIESPAVIIRCSDTLILLLVVSSGWIGIPEFFGEPNGIV</sequence>
<name>A0A0R3KX62_9BRAD</name>
<organism evidence="2 3">
    <name type="scientific">Bradyrhizobium valentinum</name>
    <dbReference type="NCBI Taxonomy" id="1518501"/>
    <lineage>
        <taxon>Bacteria</taxon>
        <taxon>Pseudomonadati</taxon>
        <taxon>Pseudomonadota</taxon>
        <taxon>Alphaproteobacteria</taxon>
        <taxon>Hyphomicrobiales</taxon>
        <taxon>Nitrobacteraceae</taxon>
        <taxon>Bradyrhizobium</taxon>
    </lineage>
</organism>
<keyword evidence="1" id="KW-0812">Transmembrane</keyword>
<dbReference type="EMBL" id="LLXX01000153">
    <property type="protein sequence ID" value="KRR02121.1"/>
    <property type="molecule type" value="Genomic_DNA"/>
</dbReference>
<keyword evidence="1" id="KW-0472">Membrane</keyword>